<feature type="domain" description="NB-ARC" evidence="4">
    <location>
        <begin position="2"/>
        <end position="79"/>
    </location>
</feature>
<evidence type="ECO:0000256" key="2">
    <source>
        <dbReference type="ARBA" id="ARBA00022737"/>
    </source>
</evidence>
<keyword evidence="3" id="KW-0611">Plant defense</keyword>
<name>A0A9R1UCZ4_LACSA</name>
<keyword evidence="2" id="KW-0677">Repeat</keyword>
<evidence type="ECO:0000313" key="8">
    <source>
        <dbReference type="Proteomes" id="UP000235145"/>
    </source>
</evidence>
<proteinExistence type="predicted"/>
<gene>
    <name evidence="7" type="ORF">LSAT_V11C900492320</name>
</gene>
<dbReference type="PANTHER" id="PTHR11017:SF544">
    <property type="entry name" value="ADP-RIBOSYL CYCLASE_CYCLIC ADP-RIBOSE HYDROLASE"/>
    <property type="match status" value="1"/>
</dbReference>
<feature type="domain" description="Disease resistance protein Roq1-like winged-helix" evidence="5">
    <location>
        <begin position="1078"/>
        <end position="1150"/>
    </location>
</feature>
<dbReference type="InterPro" id="IPR032675">
    <property type="entry name" value="LRR_dom_sf"/>
</dbReference>
<dbReference type="SMART" id="SM00369">
    <property type="entry name" value="LRR_TYP"/>
    <property type="match status" value="9"/>
</dbReference>
<keyword evidence="8" id="KW-1185">Reference proteome</keyword>
<dbReference type="PRINTS" id="PR00364">
    <property type="entry name" value="DISEASERSIST"/>
</dbReference>
<dbReference type="Pfam" id="PF23598">
    <property type="entry name" value="LRR_14"/>
    <property type="match status" value="2"/>
</dbReference>
<dbReference type="Gene3D" id="1.10.8.430">
    <property type="entry name" value="Helical domain of apoptotic protease-activating factors"/>
    <property type="match status" value="2"/>
</dbReference>
<dbReference type="PROSITE" id="PS51450">
    <property type="entry name" value="LRR"/>
    <property type="match status" value="1"/>
</dbReference>
<evidence type="ECO:0000259" key="6">
    <source>
        <dbReference type="Pfam" id="PF23598"/>
    </source>
</evidence>
<sequence>MKRVMRGRKVVIVLDDVDHIDQLEVLANPNWFKPGSRIIITTRDEQVLVAHGVKLIHNVNLLSDKEALFLFSRYAFMREIPTNIYKELSIKVVSYASGLPLTIKVLGSFLCGKNESEWIDALDRLKTIPLMETMKKLELSYAALEDDYKEIFLDVACILKGWPKDLAIEALESCQFHARTGLKVLEQKSLIAIDNNERVVMHDHMAEMGRNIVRRLHPDKPNEHSRLWRNKKIEHIFANDLGTKATRCIRFQLRNPDIGLDLVMKGLRKMKELIFLLVHPGFWSYYDKVSQYFPNTIGYVHWSSYPFSYLPKTFEGNNLVTLRMATSNIVQLWEEGERKVLNKLRFLDLSHSKLRTLDLRLTPDLETLDLQGCSDLVELHMPTKCSKLRSFHLSDSKLTTLDLGLIPYLETLNLRGCGDFAKLHIPGSCPNLRCFHLSDSKLRSLDLRLAPNLQLLILHECCDLFELHMSNRCTSLISLEIKRSQLRTVDLGLTPNLEFLSLTNCFDLEELHLADKCQNLTFLDISNSKLRTFSIGPTPNIEYLNLKNCFNLEELHMVDECQNLTFLDISNSKVMTLSLGSTPNLEHLGLKNCFDLEELHMGNECQKLTSLDISRSKLRTLDIGLTPNLEKLDLENCFDLEELCMTGECQMLASLYISHSKLRTLDVGLAPNLEKLHVGNCFDLEYIHMADECQKLVSLYISHSKLRTLDLGVTTNLEKLHLSECSNLVELRAPSGFLKKLVYLDLSGCPRFSSFFFCIKDDTLCGVDESLEVGPLAELHLTAVSLERCPFHPDNNLPKFQFTCWYEEDRPSLTRNLEWLISLGLCVCTNLERFSQSICALQQLRKLKLEGSIPEAPKDLDALECLEELSLLSTKIRQLPDSFCTLKHLKSLKLKFCSLLEKLPEDLGRLECLQKLSLSYTNIKRLPDSICKLKHLESIKVNHCSLLEKLPEDLGRLEGLKKLILVECKVLRDIPDRICKMKCLKVLNLEGTYISHLPQSIFWLKVERVSFESGIGWVILHGITWKLAGLPLTITVLGSFLCGEDKPEWEDALARLKTIPLTETLKILELSYITLEDDYKEIFLDAACIMKGCIKDFAIQVLESFGFHGRIGLRVLQQKFLITIYKDNYYGECLDMHDSIQEMGRHIVRHSHPDLPKNHSRLWKNDEIEHILANDSGTEETRCIEFYSTKLNPYMLIKGLGKMKALRYVSVVTTNHLRDAELDTFSPSFPDALQYLKWDSYPFRSLPKTFQANNLVRLEMPTSDIVQLWEGGEKKVLDKLRFLDLRGSKLKTIDLDLTPNLETLNLSDCRDLVELSDDIWKLEHLKSLELWACLSLKNLPEVFQRVGCLENLKLSPDSISMPKNLKYLRLAHCDEFEKLPEDIGRLECLEVLDLTNTKLKHLPDSINLLKHLNILILYHSRYFNKLPEDLSGLESLKDLDLSCTDIEHLPNSICELKHLESLNINRCSRLEKLPEDLGQLECLRLLDLSRTYIKHLPDSIVMLKNLHKLDLDQCFSLEKLPEDLGKLECLELPSLSGTKIRHLPDSICMLKHLKSLNLDCCRSLEKLPEELGRLECLED</sequence>
<dbReference type="InterPro" id="IPR027417">
    <property type="entry name" value="P-loop_NTPase"/>
</dbReference>
<dbReference type="EMBL" id="NBSK02000009">
    <property type="protein sequence ID" value="KAJ0184861.1"/>
    <property type="molecule type" value="Genomic_DNA"/>
</dbReference>
<dbReference type="SUPFAM" id="SSF52540">
    <property type="entry name" value="P-loop containing nucleoside triphosphate hydrolases"/>
    <property type="match status" value="2"/>
</dbReference>
<evidence type="ECO:0000259" key="5">
    <source>
        <dbReference type="Pfam" id="PF23282"/>
    </source>
</evidence>
<dbReference type="Gene3D" id="3.40.50.300">
    <property type="entry name" value="P-loop containing nucleotide triphosphate hydrolases"/>
    <property type="match status" value="1"/>
</dbReference>
<dbReference type="InterPro" id="IPR058192">
    <property type="entry name" value="WHD_ROQ1-like"/>
</dbReference>
<dbReference type="InterPro" id="IPR003591">
    <property type="entry name" value="Leu-rich_rpt_typical-subtyp"/>
</dbReference>
<organism evidence="7 8">
    <name type="scientific">Lactuca sativa</name>
    <name type="common">Garden lettuce</name>
    <dbReference type="NCBI Taxonomy" id="4236"/>
    <lineage>
        <taxon>Eukaryota</taxon>
        <taxon>Viridiplantae</taxon>
        <taxon>Streptophyta</taxon>
        <taxon>Embryophyta</taxon>
        <taxon>Tracheophyta</taxon>
        <taxon>Spermatophyta</taxon>
        <taxon>Magnoliopsida</taxon>
        <taxon>eudicotyledons</taxon>
        <taxon>Gunneridae</taxon>
        <taxon>Pentapetalae</taxon>
        <taxon>asterids</taxon>
        <taxon>campanulids</taxon>
        <taxon>Asterales</taxon>
        <taxon>Asteraceae</taxon>
        <taxon>Cichorioideae</taxon>
        <taxon>Cichorieae</taxon>
        <taxon>Lactucinae</taxon>
        <taxon>Lactuca</taxon>
    </lineage>
</organism>
<feature type="domain" description="Disease resistance R13L4/SHOC-2-like LRR" evidence="6">
    <location>
        <begin position="885"/>
        <end position="967"/>
    </location>
</feature>
<evidence type="ECO:0000259" key="4">
    <source>
        <dbReference type="Pfam" id="PF00931"/>
    </source>
</evidence>
<dbReference type="InterPro" id="IPR042197">
    <property type="entry name" value="Apaf_helical"/>
</dbReference>
<dbReference type="GO" id="GO:0051707">
    <property type="term" value="P:response to other organism"/>
    <property type="evidence" value="ECO:0007669"/>
    <property type="project" value="UniProtKB-ARBA"/>
</dbReference>
<dbReference type="GO" id="GO:0043531">
    <property type="term" value="F:ADP binding"/>
    <property type="evidence" value="ECO:0007669"/>
    <property type="project" value="InterPro"/>
</dbReference>
<feature type="domain" description="Disease resistance protein Roq1-like winged-helix" evidence="5">
    <location>
        <begin position="147"/>
        <end position="215"/>
    </location>
</feature>
<dbReference type="Pfam" id="PF23282">
    <property type="entry name" value="WHD_ROQ1"/>
    <property type="match status" value="2"/>
</dbReference>
<dbReference type="SUPFAM" id="SSF52058">
    <property type="entry name" value="L domain-like"/>
    <property type="match status" value="5"/>
</dbReference>
<dbReference type="GO" id="GO:0006952">
    <property type="term" value="P:defense response"/>
    <property type="evidence" value="ECO:0007669"/>
    <property type="project" value="UniProtKB-KW"/>
</dbReference>
<evidence type="ECO:0008006" key="9">
    <source>
        <dbReference type="Google" id="ProtNLM"/>
    </source>
</evidence>
<dbReference type="PANTHER" id="PTHR11017">
    <property type="entry name" value="LEUCINE-RICH REPEAT-CONTAINING PROTEIN"/>
    <property type="match status" value="1"/>
</dbReference>
<evidence type="ECO:0000256" key="3">
    <source>
        <dbReference type="ARBA" id="ARBA00022821"/>
    </source>
</evidence>
<keyword evidence="1" id="KW-0433">Leucine-rich repeat</keyword>
<accession>A0A9R1UCZ4</accession>
<dbReference type="InterPro" id="IPR055414">
    <property type="entry name" value="LRR_R13L4/SHOC2-like"/>
</dbReference>
<dbReference type="InterPro" id="IPR001611">
    <property type="entry name" value="Leu-rich_rpt"/>
</dbReference>
<evidence type="ECO:0000313" key="7">
    <source>
        <dbReference type="EMBL" id="KAJ0184861.1"/>
    </source>
</evidence>
<dbReference type="Pfam" id="PF00931">
    <property type="entry name" value="NB-ARC"/>
    <property type="match status" value="1"/>
</dbReference>
<feature type="domain" description="Disease resistance R13L4/SHOC-2-like LRR" evidence="6">
    <location>
        <begin position="1364"/>
        <end position="1418"/>
    </location>
</feature>
<evidence type="ECO:0000256" key="1">
    <source>
        <dbReference type="ARBA" id="ARBA00022614"/>
    </source>
</evidence>
<dbReference type="Gene3D" id="3.80.10.10">
    <property type="entry name" value="Ribonuclease Inhibitor"/>
    <property type="match status" value="6"/>
</dbReference>
<protein>
    <recommendedName>
        <fullName evidence="9">NB-ARC domain-containing protein</fullName>
    </recommendedName>
</protein>
<comment type="caution">
    <text evidence="7">The sequence shown here is derived from an EMBL/GenBank/DDBJ whole genome shotgun (WGS) entry which is preliminary data.</text>
</comment>
<dbReference type="InterPro" id="IPR044974">
    <property type="entry name" value="Disease_R_plants"/>
</dbReference>
<reference evidence="7 8" key="1">
    <citation type="journal article" date="2017" name="Nat. Commun.">
        <title>Genome assembly with in vitro proximity ligation data and whole-genome triplication in lettuce.</title>
        <authorList>
            <person name="Reyes-Chin-Wo S."/>
            <person name="Wang Z."/>
            <person name="Yang X."/>
            <person name="Kozik A."/>
            <person name="Arikit S."/>
            <person name="Song C."/>
            <person name="Xia L."/>
            <person name="Froenicke L."/>
            <person name="Lavelle D.O."/>
            <person name="Truco M.J."/>
            <person name="Xia R."/>
            <person name="Zhu S."/>
            <person name="Xu C."/>
            <person name="Xu H."/>
            <person name="Xu X."/>
            <person name="Cox K."/>
            <person name="Korf I."/>
            <person name="Meyers B.C."/>
            <person name="Michelmore R.W."/>
        </authorList>
    </citation>
    <scope>NUCLEOTIDE SEQUENCE [LARGE SCALE GENOMIC DNA]</scope>
    <source>
        <strain evidence="8">cv. Salinas</strain>
        <tissue evidence="7">Seedlings</tissue>
    </source>
</reference>
<dbReference type="InterPro" id="IPR002182">
    <property type="entry name" value="NB-ARC"/>
</dbReference>
<dbReference type="Proteomes" id="UP000235145">
    <property type="component" value="Unassembled WGS sequence"/>
</dbReference>